<evidence type="ECO:0000256" key="4">
    <source>
        <dbReference type="ARBA" id="ARBA00022679"/>
    </source>
</evidence>
<evidence type="ECO:0000256" key="3">
    <source>
        <dbReference type="ARBA" id="ARBA00022527"/>
    </source>
</evidence>
<dbReference type="Gene3D" id="1.10.510.10">
    <property type="entry name" value="Transferase(Phosphotransferase) domain 1"/>
    <property type="match status" value="1"/>
</dbReference>
<keyword evidence="5 8" id="KW-0547">Nucleotide-binding</keyword>
<accession>A0ABQ7ZV25</accession>
<comment type="similarity">
    <text evidence="9">Belongs to the protein kinase superfamily.</text>
</comment>
<dbReference type="SUPFAM" id="SSF56112">
    <property type="entry name" value="Protein kinase-like (PK-like)"/>
    <property type="match status" value="1"/>
</dbReference>
<reference evidence="12 13" key="1">
    <citation type="submission" date="2021-05" db="EMBL/GenBank/DDBJ databases">
        <title>Genome Assembly of Synthetic Allotetraploid Brassica napus Reveals Homoeologous Exchanges between Subgenomes.</title>
        <authorList>
            <person name="Davis J.T."/>
        </authorList>
    </citation>
    <scope>NUCLEOTIDE SEQUENCE [LARGE SCALE GENOMIC DNA]</scope>
    <source>
        <strain evidence="13">cv. Da-Ae</strain>
        <tissue evidence="12">Seedling</tissue>
    </source>
</reference>
<evidence type="ECO:0000256" key="7">
    <source>
        <dbReference type="ARBA" id="ARBA00022840"/>
    </source>
</evidence>
<keyword evidence="6" id="KW-0418">Kinase</keyword>
<evidence type="ECO:0000256" key="2">
    <source>
        <dbReference type="ARBA" id="ARBA00022475"/>
    </source>
</evidence>
<proteinExistence type="inferred from homology"/>
<evidence type="ECO:0000256" key="1">
    <source>
        <dbReference type="ARBA" id="ARBA00004236"/>
    </source>
</evidence>
<comment type="subcellular location">
    <subcellularLocation>
        <location evidence="1">Cell membrane</location>
    </subcellularLocation>
</comment>
<dbReference type="InterPro" id="IPR000719">
    <property type="entry name" value="Prot_kinase_dom"/>
</dbReference>
<feature type="domain" description="Protein kinase" evidence="11">
    <location>
        <begin position="99"/>
        <end position="365"/>
    </location>
</feature>
<evidence type="ECO:0000313" key="13">
    <source>
        <dbReference type="Proteomes" id="UP000824890"/>
    </source>
</evidence>
<dbReference type="PROSITE" id="PS00107">
    <property type="entry name" value="PROTEIN_KINASE_ATP"/>
    <property type="match status" value="1"/>
</dbReference>
<evidence type="ECO:0000256" key="9">
    <source>
        <dbReference type="RuleBase" id="RU000304"/>
    </source>
</evidence>
<dbReference type="InterPro" id="IPR017441">
    <property type="entry name" value="Protein_kinase_ATP_BS"/>
</dbReference>
<evidence type="ECO:0000256" key="8">
    <source>
        <dbReference type="PROSITE-ProRule" id="PRU10141"/>
    </source>
</evidence>
<organism evidence="12 13">
    <name type="scientific">Brassica napus</name>
    <name type="common">Rape</name>
    <dbReference type="NCBI Taxonomy" id="3708"/>
    <lineage>
        <taxon>Eukaryota</taxon>
        <taxon>Viridiplantae</taxon>
        <taxon>Streptophyta</taxon>
        <taxon>Embryophyta</taxon>
        <taxon>Tracheophyta</taxon>
        <taxon>Spermatophyta</taxon>
        <taxon>Magnoliopsida</taxon>
        <taxon>eudicotyledons</taxon>
        <taxon>Gunneridae</taxon>
        <taxon>Pentapetalae</taxon>
        <taxon>rosids</taxon>
        <taxon>malvids</taxon>
        <taxon>Brassicales</taxon>
        <taxon>Brassicaceae</taxon>
        <taxon>Brassiceae</taxon>
        <taxon>Brassica</taxon>
    </lineage>
</organism>
<dbReference type="InterPro" id="IPR050823">
    <property type="entry name" value="Plant_Ser_Thr_Prot_Kinase"/>
</dbReference>
<comment type="caution">
    <text evidence="12">The sequence shown here is derived from an EMBL/GenBank/DDBJ whole genome shotgun (WGS) entry which is preliminary data.</text>
</comment>
<dbReference type="InterPro" id="IPR011009">
    <property type="entry name" value="Kinase-like_dom_sf"/>
</dbReference>
<keyword evidence="2" id="KW-0472">Membrane</keyword>
<evidence type="ECO:0000259" key="11">
    <source>
        <dbReference type="PROSITE" id="PS50011"/>
    </source>
</evidence>
<dbReference type="InterPro" id="IPR008271">
    <property type="entry name" value="Ser/Thr_kinase_AS"/>
</dbReference>
<keyword evidence="4" id="KW-0808">Transferase</keyword>
<dbReference type="EMBL" id="JAGKQM010000014">
    <property type="protein sequence ID" value="KAH0884082.1"/>
    <property type="molecule type" value="Genomic_DNA"/>
</dbReference>
<dbReference type="PROSITE" id="PS00108">
    <property type="entry name" value="PROTEIN_KINASE_ST"/>
    <property type="match status" value="1"/>
</dbReference>
<keyword evidence="3 9" id="KW-0723">Serine/threonine-protein kinase</keyword>
<keyword evidence="2" id="KW-1003">Cell membrane</keyword>
<keyword evidence="13" id="KW-1185">Reference proteome</keyword>
<protein>
    <recommendedName>
        <fullName evidence="11">Protein kinase domain-containing protein</fullName>
    </recommendedName>
</protein>
<dbReference type="Gene3D" id="3.30.200.20">
    <property type="entry name" value="Phosphorylase Kinase, domain 1"/>
    <property type="match status" value="1"/>
</dbReference>
<feature type="region of interest" description="Disordered" evidence="10">
    <location>
        <begin position="422"/>
        <end position="449"/>
    </location>
</feature>
<gene>
    <name evidence="12" type="ORF">HID58_060178</name>
</gene>
<evidence type="ECO:0000256" key="6">
    <source>
        <dbReference type="ARBA" id="ARBA00022777"/>
    </source>
</evidence>
<evidence type="ECO:0000256" key="10">
    <source>
        <dbReference type="SAM" id="MobiDB-lite"/>
    </source>
</evidence>
<dbReference type="Proteomes" id="UP000824890">
    <property type="component" value="Unassembled WGS sequence"/>
</dbReference>
<evidence type="ECO:0000313" key="12">
    <source>
        <dbReference type="EMBL" id="KAH0884082.1"/>
    </source>
</evidence>
<keyword evidence="7 8" id="KW-0067">ATP-binding</keyword>
<dbReference type="PROSITE" id="PS50011">
    <property type="entry name" value="PROTEIN_KINASE_DOM"/>
    <property type="match status" value="1"/>
</dbReference>
<evidence type="ECO:0000256" key="5">
    <source>
        <dbReference type="ARBA" id="ARBA00022741"/>
    </source>
</evidence>
<dbReference type="InterPro" id="IPR001245">
    <property type="entry name" value="Ser-Thr/Tyr_kinase_cat_dom"/>
</dbReference>
<name>A0ABQ7ZV25_BRANA</name>
<dbReference type="PANTHER" id="PTHR45621">
    <property type="entry name" value="OS01G0588500 PROTEIN-RELATED"/>
    <property type="match status" value="1"/>
</dbReference>
<dbReference type="Pfam" id="PF07714">
    <property type="entry name" value="PK_Tyr_Ser-Thr"/>
    <property type="match status" value="1"/>
</dbReference>
<feature type="binding site" evidence="8">
    <location>
        <position position="134"/>
    </location>
    <ligand>
        <name>ATP</name>
        <dbReference type="ChEBI" id="CHEBI:30616"/>
    </ligand>
</feature>
<sequence>MRDSSTTTSTKSSPIWKPFASNCCSVDDQTVLGNLSRCRPSKSEFSKNHLGPLPSFRRLSFADLSRSSSARINEDLAEVLGADLVDFQMCELKMITQCFSRNYLLGEGGFGKVYKGYIDENLRQSIKAQPVAVKLLDIEGLQGHREWLSEVILLGQLKHPNLVKLIGYCCEEEERVLIYEFMSRCSLENHLFKRISISLPWATRLKIAVAAAKGLAFLHDLESPIIYRDFKTSNILLDSDFTAKLSDFGLATMGPEGFKSHVTTRVMGTYGYAAPEYVSTGHLTTKSDVYSYGVVEKSRPKNQQNIIDWAKPYLTSRRRLRCRLAGQYSVTAAKDTALLALQCVSPNPKDRPKMPAVVEVLESLMHHKDMAVSSGHWPPSPSSQGGKVSQKVKIVAELGTIPSACLSIQSWGRGECRDVHSATAAQAPGTNSGTDTPPELKAVDGSFSP</sequence>